<dbReference type="RefSeq" id="XP_003569095.1">
    <property type="nucleotide sequence ID" value="XM_003569047.4"/>
</dbReference>
<keyword evidence="5" id="KW-1185">Reference proteome</keyword>
<evidence type="ECO:0000313" key="5">
    <source>
        <dbReference type="Proteomes" id="UP000008810"/>
    </source>
</evidence>
<accession>I1HMY5</accession>
<evidence type="ECO:0000256" key="1">
    <source>
        <dbReference type="SAM" id="MobiDB-lite"/>
    </source>
</evidence>
<dbReference type="STRING" id="15368.I1HMY5"/>
<dbReference type="PANTHER" id="PTHR33065:SF92">
    <property type="entry name" value="DUF6598 DOMAIN-CONTAINING PROTEIN"/>
    <property type="match status" value="1"/>
</dbReference>
<evidence type="ECO:0000313" key="4">
    <source>
        <dbReference type="EnsemblPlants" id="KQK08035"/>
    </source>
</evidence>
<dbReference type="KEGG" id="bdi:100823465"/>
<dbReference type="InterPro" id="IPR046533">
    <property type="entry name" value="DUF6598"/>
</dbReference>
<dbReference type="EnsemblPlants" id="KQK08035">
    <property type="protein sequence ID" value="KQK08035"/>
    <property type="gene ID" value="BRADI_2g39137v3"/>
</dbReference>
<name>I1HMY5_BRADI</name>
<dbReference type="GeneID" id="100823465"/>
<reference evidence="3 4" key="1">
    <citation type="journal article" date="2010" name="Nature">
        <title>Genome sequencing and analysis of the model grass Brachypodium distachyon.</title>
        <authorList>
            <consortium name="International Brachypodium Initiative"/>
        </authorList>
    </citation>
    <scope>NUCLEOTIDE SEQUENCE [LARGE SCALE GENOMIC DNA]</scope>
    <source>
        <strain evidence="3 4">Bd21</strain>
    </source>
</reference>
<evidence type="ECO:0000313" key="3">
    <source>
        <dbReference type="EMBL" id="KQK08035.1"/>
    </source>
</evidence>
<dbReference type="ExpressionAtlas" id="I1HMY5">
    <property type="expression patterns" value="baseline and differential"/>
</dbReference>
<gene>
    <name evidence="4" type="primary">LOC100823465</name>
    <name evidence="3" type="ORF">BRADI_2g39137v3</name>
</gene>
<feature type="region of interest" description="Disordered" evidence="1">
    <location>
        <begin position="16"/>
        <end position="43"/>
    </location>
</feature>
<dbReference type="Proteomes" id="UP000008810">
    <property type="component" value="Chromosome 2"/>
</dbReference>
<dbReference type="OrthoDB" id="693375at2759"/>
<reference evidence="4" key="3">
    <citation type="submission" date="2018-08" db="UniProtKB">
        <authorList>
            <consortium name="EnsemblPlants"/>
        </authorList>
    </citation>
    <scope>IDENTIFICATION</scope>
    <source>
        <strain evidence="4">cv. Bd21</strain>
    </source>
</reference>
<dbReference type="EMBL" id="CM000881">
    <property type="protein sequence ID" value="KQK08035.1"/>
    <property type="molecule type" value="Genomic_DNA"/>
</dbReference>
<reference evidence="3" key="2">
    <citation type="submission" date="2017-06" db="EMBL/GenBank/DDBJ databases">
        <title>WGS assembly of Brachypodium distachyon.</title>
        <authorList>
            <consortium name="The International Brachypodium Initiative"/>
            <person name="Lucas S."/>
            <person name="Harmon-Smith M."/>
            <person name="Lail K."/>
            <person name="Tice H."/>
            <person name="Grimwood J."/>
            <person name="Bruce D."/>
            <person name="Barry K."/>
            <person name="Shu S."/>
            <person name="Lindquist E."/>
            <person name="Wang M."/>
            <person name="Pitluck S."/>
            <person name="Vogel J.P."/>
            <person name="Garvin D.F."/>
            <person name="Mockler T.C."/>
            <person name="Schmutz J."/>
            <person name="Rokhsar D."/>
            <person name="Bevan M.W."/>
        </authorList>
    </citation>
    <scope>NUCLEOTIDE SEQUENCE</scope>
    <source>
        <strain evidence="3">Bd21</strain>
    </source>
</reference>
<organism evidence="4">
    <name type="scientific">Brachypodium distachyon</name>
    <name type="common">Purple false brome</name>
    <name type="synonym">Trachynia distachya</name>
    <dbReference type="NCBI Taxonomy" id="15368"/>
    <lineage>
        <taxon>Eukaryota</taxon>
        <taxon>Viridiplantae</taxon>
        <taxon>Streptophyta</taxon>
        <taxon>Embryophyta</taxon>
        <taxon>Tracheophyta</taxon>
        <taxon>Spermatophyta</taxon>
        <taxon>Magnoliopsida</taxon>
        <taxon>Liliopsida</taxon>
        <taxon>Poales</taxon>
        <taxon>Poaceae</taxon>
        <taxon>BOP clade</taxon>
        <taxon>Pooideae</taxon>
        <taxon>Stipodae</taxon>
        <taxon>Brachypodieae</taxon>
        <taxon>Brachypodium</taxon>
    </lineage>
</organism>
<dbReference type="Pfam" id="PF20241">
    <property type="entry name" value="DUF6598"/>
    <property type="match status" value="1"/>
</dbReference>
<dbReference type="OMA" id="YEEWREV"/>
<dbReference type="eggNOG" id="ENOG502R521">
    <property type="taxonomic scope" value="Eukaryota"/>
</dbReference>
<dbReference type="Gramene" id="KQK08035">
    <property type="protein sequence ID" value="KQK08035"/>
    <property type="gene ID" value="BRADI_2g39137v3"/>
</dbReference>
<dbReference type="PANTHER" id="PTHR33065">
    <property type="entry name" value="OS07G0486400 PROTEIN"/>
    <property type="match status" value="1"/>
</dbReference>
<protein>
    <recommendedName>
        <fullName evidence="2">DUF6598 domain-containing protein</fullName>
    </recommendedName>
</protein>
<feature type="domain" description="DUF6598" evidence="2">
    <location>
        <begin position="93"/>
        <end position="333"/>
    </location>
</feature>
<dbReference type="AlphaFoldDB" id="I1HMY5"/>
<sequence>MASGYSCSMAVVATEEEADQPLWKKQKLAEEDEEKGVNPLDPRLSDYDPKQKKYIYTRFFYRSNLDLDQESPVGPMRYTDRIFREDFQLANSANVVSVKIVSSDYGYPLNIYGTIIARDSLDDKCIYLFQHGKDNCQIISSKDDSLILTGPKRGFMVCDAIFFEIDLKIKDVHGRKVKDERLSKGLIEVDGILRLSYSTTYEVETETLVSMRSILDLTYIFVRNAVEGTVEVRILEGPGDFHGKFFACGTSVPCSIMLHDSKVDGILIAGDNGVVQIARPVVGASVDELLLLTIAAAVGGGDEFSKRVVEFTPRRNSYDETVITCGNYKILLKITWSIMYF</sequence>
<evidence type="ECO:0000259" key="2">
    <source>
        <dbReference type="Pfam" id="PF20241"/>
    </source>
</evidence>
<proteinExistence type="predicted"/>